<keyword evidence="1" id="KW-0812">Transmembrane</keyword>
<dbReference type="AlphaFoldDB" id="A0A2K2UCQ6"/>
<comment type="caution">
    <text evidence="2">The sequence shown here is derived from an EMBL/GenBank/DDBJ whole genome shotgun (WGS) entry which is preliminary data.</text>
</comment>
<name>A0A2K2UCQ6_9ACTN</name>
<proteinExistence type="predicted"/>
<dbReference type="EMBL" id="PPEK01000003">
    <property type="protein sequence ID" value="PNV68074.1"/>
    <property type="molecule type" value="Genomic_DNA"/>
</dbReference>
<accession>A0A2K2UCQ6</accession>
<organism evidence="2 3">
    <name type="scientific">Enteroscipio rubneri</name>
    <dbReference type="NCBI Taxonomy" id="2070686"/>
    <lineage>
        <taxon>Bacteria</taxon>
        <taxon>Bacillati</taxon>
        <taxon>Actinomycetota</taxon>
        <taxon>Coriobacteriia</taxon>
        <taxon>Eggerthellales</taxon>
        <taxon>Eggerthellaceae</taxon>
        <taxon>Enteroscipio</taxon>
    </lineage>
</organism>
<keyword evidence="1" id="KW-1133">Transmembrane helix</keyword>
<dbReference type="Proteomes" id="UP000236197">
    <property type="component" value="Unassembled WGS sequence"/>
</dbReference>
<gene>
    <name evidence="2" type="ORF">C2L71_04365</name>
</gene>
<feature type="transmembrane region" description="Helical" evidence="1">
    <location>
        <begin position="6"/>
        <end position="36"/>
    </location>
</feature>
<evidence type="ECO:0000256" key="1">
    <source>
        <dbReference type="SAM" id="Phobius"/>
    </source>
</evidence>
<keyword evidence="1" id="KW-0472">Membrane</keyword>
<protein>
    <submittedName>
        <fullName evidence="2">Tat pathway signal protein</fullName>
    </submittedName>
</protein>
<feature type="transmembrane region" description="Helical" evidence="1">
    <location>
        <begin position="48"/>
        <end position="67"/>
    </location>
</feature>
<feature type="transmembrane region" description="Helical" evidence="1">
    <location>
        <begin position="79"/>
        <end position="100"/>
    </location>
</feature>
<evidence type="ECO:0000313" key="2">
    <source>
        <dbReference type="EMBL" id="PNV68074.1"/>
    </source>
</evidence>
<evidence type="ECO:0000313" key="3">
    <source>
        <dbReference type="Proteomes" id="UP000236197"/>
    </source>
</evidence>
<sequence length="108" mass="11685">MIARWSIALVWAGAVVVLWPAIPRLFATFLLTFLLTNALWQHVPLKRACIMAFALTGLAAIIGELALGTSDFAAVPVLWLVDALGALIGALVSYIAMPLVDRVFNPQR</sequence>
<reference evidence="3" key="1">
    <citation type="submission" date="2018-01" db="EMBL/GenBank/DDBJ databases">
        <title>Rubneribacter badeniensis gen. nov., sp. nov., and Colonibacter rubneri, gen. nov., sp. nov., WGS of new members of the Eggerthellaceae.</title>
        <authorList>
            <person name="Danylec N."/>
            <person name="Stoll D.A."/>
            <person name="Doetsch A."/>
            <person name="Kulling S.E."/>
            <person name="Huch M."/>
        </authorList>
    </citation>
    <scope>NUCLEOTIDE SEQUENCE [LARGE SCALE GENOMIC DNA]</scope>
    <source>
        <strain evidence="3">ResAG-96</strain>
    </source>
</reference>
<keyword evidence="3" id="KW-1185">Reference proteome</keyword>